<organism evidence="2 3">
    <name type="scientific">Bradyrhizobium vignae</name>
    <dbReference type="NCBI Taxonomy" id="1549949"/>
    <lineage>
        <taxon>Bacteria</taxon>
        <taxon>Pseudomonadati</taxon>
        <taxon>Pseudomonadota</taxon>
        <taxon>Alphaproteobacteria</taxon>
        <taxon>Hyphomicrobiales</taxon>
        <taxon>Nitrobacteraceae</taxon>
        <taxon>Bradyrhizobium</taxon>
    </lineage>
</organism>
<proteinExistence type="predicted"/>
<evidence type="ECO:0000313" key="3">
    <source>
        <dbReference type="Proteomes" id="UP000246085"/>
    </source>
</evidence>
<protein>
    <submittedName>
        <fullName evidence="2">Uncharacterized protein</fullName>
    </submittedName>
</protein>
<dbReference type="KEGG" id="bvz:BRAD3257_9470"/>
<dbReference type="AlphaFoldDB" id="A0A2U3QAN3"/>
<reference evidence="2 3" key="1">
    <citation type="submission" date="2018-03" db="EMBL/GenBank/DDBJ databases">
        <authorList>
            <person name="Gully D."/>
        </authorList>
    </citation>
    <scope>NUCLEOTIDE SEQUENCE [LARGE SCALE GENOMIC DNA]</scope>
    <source>
        <strain evidence="2">ORS3257</strain>
    </source>
</reference>
<gene>
    <name evidence="2" type="ORF">BRAD3257_CDS9470</name>
</gene>
<accession>A0A2U3QAN3</accession>
<feature type="compositionally biased region" description="Basic and acidic residues" evidence="1">
    <location>
        <begin position="16"/>
        <end position="25"/>
    </location>
</feature>
<dbReference type="EMBL" id="LS398110">
    <property type="protein sequence ID" value="SPP98453.1"/>
    <property type="molecule type" value="Genomic_DNA"/>
</dbReference>
<sequence length="66" mass="7734">MPAEPKQLRQSSPIATDRERRIRGAIERDSTQSATRWWRLSPDRDRWRQGHGQAVHCPHVAVSFRT</sequence>
<evidence type="ECO:0000313" key="2">
    <source>
        <dbReference type="EMBL" id="SPP98453.1"/>
    </source>
</evidence>
<evidence type="ECO:0000256" key="1">
    <source>
        <dbReference type="SAM" id="MobiDB-lite"/>
    </source>
</evidence>
<dbReference type="Proteomes" id="UP000246085">
    <property type="component" value="Chromosome BRAD3257"/>
</dbReference>
<feature type="region of interest" description="Disordered" evidence="1">
    <location>
        <begin position="1"/>
        <end position="25"/>
    </location>
</feature>
<name>A0A2U3QAN3_9BRAD</name>